<gene>
    <name evidence="1" type="ORF">UFOVP159_5</name>
</gene>
<accession>A0A6J7WA02</accession>
<dbReference type="EMBL" id="LR798209">
    <property type="protein sequence ID" value="CAB5187130.1"/>
    <property type="molecule type" value="Genomic_DNA"/>
</dbReference>
<reference evidence="1" key="1">
    <citation type="submission" date="2020-05" db="EMBL/GenBank/DDBJ databases">
        <authorList>
            <person name="Chiriac C."/>
            <person name="Salcher M."/>
            <person name="Ghai R."/>
            <person name="Kavagutti S V."/>
        </authorList>
    </citation>
    <scope>NUCLEOTIDE SEQUENCE</scope>
</reference>
<proteinExistence type="predicted"/>
<name>A0A6J7WA02_9CAUD</name>
<evidence type="ECO:0000313" key="1">
    <source>
        <dbReference type="EMBL" id="CAB5187130.1"/>
    </source>
</evidence>
<sequence length="59" mass="7202">MTIYLVCKHQRFRDNYGSGIYKAFIIDDWFYSKDIAQKIVKDLNKRSQKYFYKIKKVGE</sequence>
<protein>
    <submittedName>
        <fullName evidence="1">Uncharacterized protein</fullName>
    </submittedName>
</protein>
<organism evidence="1">
    <name type="scientific">uncultured Caudovirales phage</name>
    <dbReference type="NCBI Taxonomy" id="2100421"/>
    <lineage>
        <taxon>Viruses</taxon>
        <taxon>Duplodnaviria</taxon>
        <taxon>Heunggongvirae</taxon>
        <taxon>Uroviricota</taxon>
        <taxon>Caudoviricetes</taxon>
        <taxon>Peduoviridae</taxon>
        <taxon>Maltschvirus</taxon>
        <taxon>Maltschvirus maltsch</taxon>
    </lineage>
</organism>